<organism evidence="2 3">
    <name type="scientific">Candidatus Danuiimicrobium aquiferis</name>
    <dbReference type="NCBI Taxonomy" id="1801832"/>
    <lineage>
        <taxon>Bacteria</taxon>
        <taxon>Pseudomonadati</taxon>
        <taxon>Candidatus Omnitrophota</taxon>
        <taxon>Candidatus Danuiimicrobium</taxon>
    </lineage>
</organism>
<dbReference type="AlphaFoldDB" id="A0A1G1KU36"/>
<dbReference type="NCBIfam" id="TIGR02532">
    <property type="entry name" value="IV_pilin_GFxxxE"/>
    <property type="match status" value="1"/>
</dbReference>
<keyword evidence="1" id="KW-0472">Membrane</keyword>
<dbReference type="Proteomes" id="UP000178187">
    <property type="component" value="Unassembled WGS sequence"/>
</dbReference>
<keyword evidence="1" id="KW-0812">Transmembrane</keyword>
<accession>A0A1G1KU36</accession>
<reference evidence="2 3" key="1">
    <citation type="journal article" date="2016" name="Nat. Commun.">
        <title>Thousands of microbial genomes shed light on interconnected biogeochemical processes in an aquifer system.</title>
        <authorList>
            <person name="Anantharaman K."/>
            <person name="Brown C.T."/>
            <person name="Hug L.A."/>
            <person name="Sharon I."/>
            <person name="Castelle C.J."/>
            <person name="Probst A.J."/>
            <person name="Thomas B.C."/>
            <person name="Singh A."/>
            <person name="Wilkins M.J."/>
            <person name="Karaoz U."/>
            <person name="Brodie E.L."/>
            <person name="Williams K.H."/>
            <person name="Hubbard S.S."/>
            <person name="Banfield J.F."/>
        </authorList>
    </citation>
    <scope>NUCLEOTIDE SEQUENCE [LARGE SCALE GENOMIC DNA]</scope>
</reference>
<evidence type="ECO:0000313" key="3">
    <source>
        <dbReference type="Proteomes" id="UP000178187"/>
    </source>
</evidence>
<dbReference type="InterPro" id="IPR012902">
    <property type="entry name" value="N_methyl_site"/>
</dbReference>
<protein>
    <recommendedName>
        <fullName evidence="4">Prepilin-type N-terminal cleavage/methylation domain-containing protein</fullName>
    </recommendedName>
</protein>
<proteinExistence type="predicted"/>
<dbReference type="Pfam" id="PF07963">
    <property type="entry name" value="N_methyl"/>
    <property type="match status" value="1"/>
</dbReference>
<name>A0A1G1KU36_9BACT</name>
<evidence type="ECO:0000256" key="1">
    <source>
        <dbReference type="SAM" id="Phobius"/>
    </source>
</evidence>
<evidence type="ECO:0000313" key="2">
    <source>
        <dbReference type="EMBL" id="OGW96365.1"/>
    </source>
</evidence>
<dbReference type="SUPFAM" id="SSF54523">
    <property type="entry name" value="Pili subunits"/>
    <property type="match status" value="1"/>
</dbReference>
<feature type="transmembrane region" description="Helical" evidence="1">
    <location>
        <begin position="38"/>
        <end position="57"/>
    </location>
</feature>
<sequence length="169" mass="18382">MKYFLNGTNQKLRRTNLFSPRSFHFARISHSGFSLTELLITVTVLGILAAVSVPVYLNHLEKARISEAIQLLNRVHIGKQQFAAIRGATATTWAQVGMATPTPVPPCWSYATQNIPGIGIVFRATLNNSQSKYNGNNIILCRTGKFCGTHPLIPGSLCVNSSCSDCTGC</sequence>
<dbReference type="EMBL" id="MHFR01000051">
    <property type="protein sequence ID" value="OGW96365.1"/>
    <property type="molecule type" value="Genomic_DNA"/>
</dbReference>
<keyword evidence="1" id="KW-1133">Transmembrane helix</keyword>
<dbReference type="InterPro" id="IPR045584">
    <property type="entry name" value="Pilin-like"/>
</dbReference>
<comment type="caution">
    <text evidence="2">The sequence shown here is derived from an EMBL/GenBank/DDBJ whole genome shotgun (WGS) entry which is preliminary data.</text>
</comment>
<dbReference type="Gene3D" id="3.30.700.10">
    <property type="entry name" value="Glycoprotein, Type 4 Pilin"/>
    <property type="match status" value="1"/>
</dbReference>
<gene>
    <name evidence="2" type="ORF">A3G33_03410</name>
</gene>
<evidence type="ECO:0008006" key="4">
    <source>
        <dbReference type="Google" id="ProtNLM"/>
    </source>
</evidence>